<dbReference type="RefSeq" id="WP_006891785.1">
    <property type="nucleotide sequence ID" value="NZ_JH109152.1"/>
</dbReference>
<dbReference type="OrthoDB" id="7028520at2"/>
<evidence type="ECO:0000313" key="2">
    <source>
        <dbReference type="Proteomes" id="UP000004664"/>
    </source>
</evidence>
<reference evidence="1 2" key="1">
    <citation type="submission" date="2011-06" db="EMBL/GenBank/DDBJ databases">
        <title>Genomic sequence of Methylobacter tundripaludum SV96.</title>
        <authorList>
            <consortium name="US DOE Joint Genome Institute"/>
            <person name="Lucas S."/>
            <person name="Han J."/>
            <person name="Lapidus A."/>
            <person name="Cheng J.-F."/>
            <person name="Goodwin L."/>
            <person name="Pitluck S."/>
            <person name="Held B."/>
            <person name="Detter J.C."/>
            <person name="Han C."/>
            <person name="Tapia R."/>
            <person name="Land M."/>
            <person name="Hauser L."/>
            <person name="Kyrpides N."/>
            <person name="Ivanova N."/>
            <person name="Ovchinnikova G."/>
            <person name="Pagani I."/>
            <person name="Klotz M.G."/>
            <person name="Dispirito A.A."/>
            <person name="Murrell J.C."/>
            <person name="Dunfield P."/>
            <person name="Kalyuzhnaya M.G."/>
            <person name="Svenning M."/>
            <person name="Trotsenko Y.A."/>
            <person name="Stein L.Y."/>
            <person name="Woyke T."/>
        </authorList>
    </citation>
    <scope>NUCLEOTIDE SEQUENCE [LARGE SCALE GENOMIC DNA]</scope>
    <source>
        <strain evidence="2">ATCC BAA-1195 / DSM 17260 / SV96</strain>
    </source>
</reference>
<evidence type="ECO:0000313" key="1">
    <source>
        <dbReference type="EMBL" id="EGW23556.1"/>
    </source>
</evidence>
<name>G3IQY5_METTV</name>
<gene>
    <name evidence="1" type="ORF">Mettu_2413</name>
</gene>
<organism evidence="1 2">
    <name type="scientific">Methylobacter tundripaludum (strain ATCC BAA-1195 / DSM 17260 / SV96)</name>
    <dbReference type="NCBI Taxonomy" id="697282"/>
    <lineage>
        <taxon>Bacteria</taxon>
        <taxon>Pseudomonadati</taxon>
        <taxon>Pseudomonadota</taxon>
        <taxon>Gammaproteobacteria</taxon>
        <taxon>Methylococcales</taxon>
        <taxon>Methylococcaceae</taxon>
        <taxon>Methylobacter</taxon>
    </lineage>
</organism>
<dbReference type="HOGENOM" id="CLU_1276419_0_0_6"/>
<sequence length="216" mass="24156">MTPNNSFLVSIRRSHHTADLADKLGEVALDSFLNDGLIRDIPFFGVALSLLRAGNDVSAYFYAKKIIEFLAATENLSEDQRKRFIEEECSDDAKIEKVGETTLMLLDKIETPQLAGMFGKAFALMVEGIIPRSMFELYAHVIRNLNPYLIKQLVQCYQYENMVAVDAPAASMLSNLGLLEVSILANHSGSTKTMPRSYGKTDFGKLFYERIIDNTA</sequence>
<accession>G3IQY5</accession>
<protein>
    <submittedName>
        <fullName evidence="1">Uncharacterized protein</fullName>
    </submittedName>
</protein>
<dbReference type="EMBL" id="JH109152">
    <property type="protein sequence ID" value="EGW23556.1"/>
    <property type="molecule type" value="Genomic_DNA"/>
</dbReference>
<dbReference type="AlphaFoldDB" id="G3IQY5"/>
<dbReference type="Proteomes" id="UP000004664">
    <property type="component" value="Unassembled WGS sequence"/>
</dbReference>
<dbReference type="eggNOG" id="ENOG5033DYA">
    <property type="taxonomic scope" value="Bacteria"/>
</dbReference>
<proteinExistence type="predicted"/>
<keyword evidence="2" id="KW-1185">Reference proteome</keyword>